<organism evidence="3 4">
    <name type="scientific">Gynuella sunshinyii YC6258</name>
    <dbReference type="NCBI Taxonomy" id="1445510"/>
    <lineage>
        <taxon>Bacteria</taxon>
        <taxon>Pseudomonadati</taxon>
        <taxon>Pseudomonadota</taxon>
        <taxon>Gammaproteobacteria</taxon>
        <taxon>Oceanospirillales</taxon>
        <taxon>Saccharospirillaceae</taxon>
        <taxon>Gynuella</taxon>
    </lineage>
</organism>
<evidence type="ECO:0000313" key="4">
    <source>
        <dbReference type="Proteomes" id="UP000032266"/>
    </source>
</evidence>
<dbReference type="EMBL" id="CP007142">
    <property type="protein sequence ID" value="AJQ92137.1"/>
    <property type="molecule type" value="Genomic_DNA"/>
</dbReference>
<dbReference type="HOGENOM" id="CLU_041115_4_0_6"/>
<dbReference type="RefSeq" id="WP_044615288.1">
    <property type="nucleotide sequence ID" value="NZ_CP007142.1"/>
</dbReference>
<reference evidence="3 4" key="1">
    <citation type="submission" date="2014-01" db="EMBL/GenBank/DDBJ databases">
        <title>Full genme sequencing of cellulolytic bacterium Gynuella sunshinyii YC6258T gen. nov., sp. nov.</title>
        <authorList>
            <person name="Khan H."/>
            <person name="Chung E.J."/>
            <person name="Chung Y.R."/>
        </authorList>
    </citation>
    <scope>NUCLEOTIDE SEQUENCE [LARGE SCALE GENOMIC DNA]</scope>
    <source>
        <strain evidence="3 4">YC6258</strain>
    </source>
</reference>
<dbReference type="Pfam" id="PF13478">
    <property type="entry name" value="XdhC_C"/>
    <property type="match status" value="1"/>
</dbReference>
<name>A0A0C5VCB1_9GAMM</name>
<dbReference type="PANTHER" id="PTHR30388:SF6">
    <property type="entry name" value="XANTHINE DEHYDROGENASE SUBUNIT A-RELATED"/>
    <property type="match status" value="1"/>
</dbReference>
<dbReference type="Proteomes" id="UP000032266">
    <property type="component" value="Chromosome"/>
</dbReference>
<keyword evidence="4" id="KW-1185">Reference proteome</keyword>
<dbReference type="InterPro" id="IPR003777">
    <property type="entry name" value="XdhC_CoxI"/>
</dbReference>
<dbReference type="InterPro" id="IPR014308">
    <property type="entry name" value="Xanthine_DH_XdhC"/>
</dbReference>
<evidence type="ECO:0000313" key="3">
    <source>
        <dbReference type="EMBL" id="AJQ92137.1"/>
    </source>
</evidence>
<dbReference type="InterPro" id="IPR027051">
    <property type="entry name" value="XdhC_Rossmann_dom"/>
</dbReference>
<dbReference type="Gene3D" id="3.40.50.720">
    <property type="entry name" value="NAD(P)-binding Rossmann-like Domain"/>
    <property type="match status" value="1"/>
</dbReference>
<dbReference type="STRING" id="1445510.YC6258_00081"/>
<evidence type="ECO:0000259" key="2">
    <source>
        <dbReference type="Pfam" id="PF13478"/>
    </source>
</evidence>
<sequence length="296" mass="32820">MNKGNWITALAETERKGVPAVLVTILQVVGSSPRDGGTKMVITDCEAFDTIGGGHLEWQVVEQARQMLLAKTSGQQIVEYNLAADLGQCCGGAVRVLFEPLRVDVPVLSVFGAGHVAQALMPLLEPLPLAIRWLDGRADQLYQNTTTRAELVLTDDPVNDLILTNPRHWILVLTHNHQLDYQLVEQALKQDNVEYLGVIGSQTKARRFRQRLEHRGYSQQNINRMICPVGVQQIPGKKPYEVAISIVAQLLQLLNGGIPTESEYARSETAVSGSAKSTHSKQWKEDKIWMTGHDNQ</sequence>
<proteinExistence type="predicted"/>
<dbReference type="AlphaFoldDB" id="A0A0C5VCB1"/>
<feature type="domain" description="XdhC- CoxI" evidence="1">
    <location>
        <begin position="15"/>
        <end position="80"/>
    </location>
</feature>
<gene>
    <name evidence="3" type="ORF">YC6258_00081</name>
</gene>
<accession>A0A0C5VCB1</accession>
<dbReference type="Pfam" id="PF02625">
    <property type="entry name" value="XdhC_CoxI"/>
    <property type="match status" value="1"/>
</dbReference>
<protein>
    <submittedName>
        <fullName evidence="3">Xanthine and CO dehydrogenase maturation factor, XdhC/CoxF family</fullName>
    </submittedName>
</protein>
<evidence type="ECO:0000259" key="1">
    <source>
        <dbReference type="Pfam" id="PF02625"/>
    </source>
</evidence>
<dbReference type="InterPro" id="IPR052698">
    <property type="entry name" value="MoCofactor_Util/Proc"/>
</dbReference>
<dbReference type="OrthoDB" id="61481at2"/>
<feature type="domain" description="XdhC Rossmann" evidence="2">
    <location>
        <begin position="108"/>
        <end position="250"/>
    </location>
</feature>
<dbReference type="PANTHER" id="PTHR30388">
    <property type="entry name" value="ALDEHYDE OXIDOREDUCTASE MOLYBDENUM COFACTOR ASSEMBLY PROTEIN"/>
    <property type="match status" value="1"/>
</dbReference>
<dbReference type="PATRIC" id="fig|1445510.3.peg.78"/>
<dbReference type="KEGG" id="gsn:YC6258_00081"/>
<dbReference type="NCBIfam" id="TIGR02964">
    <property type="entry name" value="xanthine_xdhC"/>
    <property type="match status" value="1"/>
</dbReference>